<dbReference type="Proteomes" id="UP000800038">
    <property type="component" value="Unassembled WGS sequence"/>
</dbReference>
<accession>A0A6A5SKP7</accession>
<reference evidence="1" key="1">
    <citation type="journal article" date="2020" name="Stud. Mycol.">
        <title>101 Dothideomycetes genomes: a test case for predicting lifestyles and emergence of pathogens.</title>
        <authorList>
            <person name="Haridas S."/>
            <person name="Albert R."/>
            <person name="Binder M."/>
            <person name="Bloem J."/>
            <person name="Labutti K."/>
            <person name="Salamov A."/>
            <person name="Andreopoulos B."/>
            <person name="Baker S."/>
            <person name="Barry K."/>
            <person name="Bills G."/>
            <person name="Bluhm B."/>
            <person name="Cannon C."/>
            <person name="Castanera R."/>
            <person name="Culley D."/>
            <person name="Daum C."/>
            <person name="Ezra D."/>
            <person name="Gonzalez J."/>
            <person name="Henrissat B."/>
            <person name="Kuo A."/>
            <person name="Liang C."/>
            <person name="Lipzen A."/>
            <person name="Lutzoni F."/>
            <person name="Magnuson J."/>
            <person name="Mondo S."/>
            <person name="Nolan M."/>
            <person name="Ohm R."/>
            <person name="Pangilinan J."/>
            <person name="Park H.-J."/>
            <person name="Ramirez L."/>
            <person name="Alfaro M."/>
            <person name="Sun H."/>
            <person name="Tritt A."/>
            <person name="Yoshinaga Y."/>
            <person name="Zwiers L.-H."/>
            <person name="Turgeon B."/>
            <person name="Goodwin S."/>
            <person name="Spatafora J."/>
            <person name="Crous P."/>
            <person name="Grigoriev I."/>
        </authorList>
    </citation>
    <scope>NUCLEOTIDE SEQUENCE</scope>
    <source>
        <strain evidence="1">CBS 161.51</strain>
    </source>
</reference>
<evidence type="ECO:0000313" key="1">
    <source>
        <dbReference type="EMBL" id="KAF1940392.1"/>
    </source>
</evidence>
<dbReference type="AlphaFoldDB" id="A0A6A5SKP7"/>
<gene>
    <name evidence="1" type="ORF">EJ02DRAFT_231114</name>
</gene>
<proteinExistence type="predicted"/>
<sequence>MPPSSPLQCDTCLQTSRYKSTLVRCPSKERMCRCGSSDSSSPNPMFASIDSWCFYFSPVYPSSNPSSTDIHLLLSLTTSPLAATQAFLLSSSAISKGIGRPGLYFVVVSGSPARLWFHFITFSSLV</sequence>
<protein>
    <submittedName>
        <fullName evidence="1">Uncharacterized protein</fullName>
    </submittedName>
</protein>
<name>A0A6A5SKP7_9PLEO</name>
<organism evidence="1 2">
    <name type="scientific">Clathrospora elynae</name>
    <dbReference type="NCBI Taxonomy" id="706981"/>
    <lineage>
        <taxon>Eukaryota</taxon>
        <taxon>Fungi</taxon>
        <taxon>Dikarya</taxon>
        <taxon>Ascomycota</taxon>
        <taxon>Pezizomycotina</taxon>
        <taxon>Dothideomycetes</taxon>
        <taxon>Pleosporomycetidae</taxon>
        <taxon>Pleosporales</taxon>
        <taxon>Diademaceae</taxon>
        <taxon>Clathrospora</taxon>
    </lineage>
</organism>
<dbReference type="EMBL" id="ML976064">
    <property type="protein sequence ID" value="KAF1940392.1"/>
    <property type="molecule type" value="Genomic_DNA"/>
</dbReference>
<keyword evidence="2" id="KW-1185">Reference proteome</keyword>
<evidence type="ECO:0000313" key="2">
    <source>
        <dbReference type="Proteomes" id="UP000800038"/>
    </source>
</evidence>